<feature type="domain" description="Cryptic POLO box 2 (CPB2)" evidence="12">
    <location>
        <begin position="641"/>
        <end position="756"/>
    </location>
</feature>
<keyword evidence="14" id="KW-1185">Reference proteome</keyword>
<feature type="binding site" evidence="8">
    <location>
        <position position="65"/>
    </location>
    <ligand>
        <name>ATP</name>
        <dbReference type="ChEBI" id="CHEBI:30616"/>
    </ligand>
</feature>
<feature type="compositionally biased region" description="Basic and acidic residues" evidence="9">
    <location>
        <begin position="315"/>
        <end position="352"/>
    </location>
</feature>
<dbReference type="InterPro" id="IPR000719">
    <property type="entry name" value="Prot_kinase_dom"/>
</dbReference>
<evidence type="ECO:0000256" key="7">
    <source>
        <dbReference type="ARBA" id="ARBA00022840"/>
    </source>
</evidence>
<evidence type="ECO:0000256" key="4">
    <source>
        <dbReference type="ARBA" id="ARBA00022679"/>
    </source>
</evidence>
<dbReference type="InterPro" id="IPR046437">
    <property type="entry name" value="Ser_Thr-PK_POLO_box_1_sf"/>
</dbReference>
<evidence type="ECO:0000256" key="8">
    <source>
        <dbReference type="PROSITE-ProRule" id="PRU10141"/>
    </source>
</evidence>
<dbReference type="InterPro" id="IPR017441">
    <property type="entry name" value="Protein_kinase_ATP_BS"/>
</dbReference>
<dbReference type="SUPFAM" id="SSF56112">
    <property type="entry name" value="Protein kinase-like (PK-like)"/>
    <property type="match status" value="1"/>
</dbReference>
<dbReference type="Gene3D" id="3.30.1120.120">
    <property type="match status" value="1"/>
</dbReference>
<dbReference type="OrthoDB" id="408964at2759"/>
<feature type="domain" description="Cryptic POLO box 1 (CPB1)" evidence="11">
    <location>
        <begin position="531"/>
        <end position="640"/>
    </location>
</feature>
<dbReference type="Gene3D" id="1.10.510.10">
    <property type="entry name" value="Transferase(Phosphotransferase) domain 1"/>
    <property type="match status" value="1"/>
</dbReference>
<dbReference type="PANTHER" id="PTHR24345:SF91">
    <property type="entry name" value="SERINE_THREONINE-PROTEIN KINASE PLK4"/>
    <property type="match status" value="1"/>
</dbReference>
<keyword evidence="2" id="KW-0963">Cytoplasm</keyword>
<feature type="compositionally biased region" description="Polar residues" evidence="9">
    <location>
        <begin position="443"/>
        <end position="455"/>
    </location>
</feature>
<feature type="compositionally biased region" description="Basic and acidic residues" evidence="9">
    <location>
        <begin position="380"/>
        <end position="404"/>
    </location>
</feature>
<evidence type="ECO:0000256" key="6">
    <source>
        <dbReference type="ARBA" id="ARBA00022777"/>
    </source>
</evidence>
<dbReference type="GO" id="GO:0005634">
    <property type="term" value="C:nucleus"/>
    <property type="evidence" value="ECO:0007669"/>
    <property type="project" value="TreeGrafter"/>
</dbReference>
<dbReference type="InterPro" id="IPR033698">
    <property type="entry name" value="POLO_box_Plk4_2"/>
</dbReference>
<evidence type="ECO:0000256" key="1">
    <source>
        <dbReference type="ARBA" id="ARBA00004496"/>
    </source>
</evidence>
<evidence type="ECO:0000259" key="12">
    <source>
        <dbReference type="PROSITE" id="PS51985"/>
    </source>
</evidence>
<dbReference type="PANTHER" id="PTHR24345">
    <property type="entry name" value="SERINE/THREONINE-PROTEIN KINASE PLK"/>
    <property type="match status" value="1"/>
</dbReference>
<dbReference type="STRING" id="5364.A0A5C3N505"/>
<evidence type="ECO:0000256" key="3">
    <source>
        <dbReference type="ARBA" id="ARBA00022527"/>
    </source>
</evidence>
<comment type="subcellular location">
    <subcellularLocation>
        <location evidence="1">Cytoplasm</location>
    </subcellularLocation>
</comment>
<name>A0A5C3N505_9AGAM</name>
<dbReference type="Proteomes" id="UP000305948">
    <property type="component" value="Unassembled WGS sequence"/>
</dbReference>
<keyword evidence="7 8" id="KW-0067">ATP-binding</keyword>
<dbReference type="GO" id="GO:0004674">
    <property type="term" value="F:protein serine/threonine kinase activity"/>
    <property type="evidence" value="ECO:0007669"/>
    <property type="project" value="UniProtKB-KW"/>
</dbReference>
<evidence type="ECO:0000256" key="2">
    <source>
        <dbReference type="ARBA" id="ARBA00022490"/>
    </source>
</evidence>
<evidence type="ECO:0000256" key="5">
    <source>
        <dbReference type="ARBA" id="ARBA00022741"/>
    </source>
</evidence>
<dbReference type="Pfam" id="PF00069">
    <property type="entry name" value="Pkinase"/>
    <property type="match status" value="1"/>
</dbReference>
<dbReference type="PROSITE" id="PS00107">
    <property type="entry name" value="PROTEIN_KINASE_ATP"/>
    <property type="match status" value="1"/>
</dbReference>
<reference evidence="13 14" key="1">
    <citation type="journal article" date="2019" name="Nat. Ecol. Evol.">
        <title>Megaphylogeny resolves global patterns of mushroom evolution.</title>
        <authorList>
            <person name="Varga T."/>
            <person name="Krizsan K."/>
            <person name="Foldi C."/>
            <person name="Dima B."/>
            <person name="Sanchez-Garcia M."/>
            <person name="Sanchez-Ramirez S."/>
            <person name="Szollosi G.J."/>
            <person name="Szarkandi J.G."/>
            <person name="Papp V."/>
            <person name="Albert L."/>
            <person name="Andreopoulos W."/>
            <person name="Angelini C."/>
            <person name="Antonin V."/>
            <person name="Barry K.W."/>
            <person name="Bougher N.L."/>
            <person name="Buchanan P."/>
            <person name="Buyck B."/>
            <person name="Bense V."/>
            <person name="Catcheside P."/>
            <person name="Chovatia M."/>
            <person name="Cooper J."/>
            <person name="Damon W."/>
            <person name="Desjardin D."/>
            <person name="Finy P."/>
            <person name="Geml J."/>
            <person name="Haridas S."/>
            <person name="Hughes K."/>
            <person name="Justo A."/>
            <person name="Karasinski D."/>
            <person name="Kautmanova I."/>
            <person name="Kiss B."/>
            <person name="Kocsube S."/>
            <person name="Kotiranta H."/>
            <person name="LaButti K.M."/>
            <person name="Lechner B.E."/>
            <person name="Liimatainen K."/>
            <person name="Lipzen A."/>
            <person name="Lukacs Z."/>
            <person name="Mihaltcheva S."/>
            <person name="Morgado L.N."/>
            <person name="Niskanen T."/>
            <person name="Noordeloos M.E."/>
            <person name="Ohm R.A."/>
            <person name="Ortiz-Santana B."/>
            <person name="Ovrebo C."/>
            <person name="Racz N."/>
            <person name="Riley R."/>
            <person name="Savchenko A."/>
            <person name="Shiryaev A."/>
            <person name="Soop K."/>
            <person name="Spirin V."/>
            <person name="Szebenyi C."/>
            <person name="Tomsovsky M."/>
            <person name="Tulloss R.E."/>
            <person name="Uehling J."/>
            <person name="Grigoriev I.V."/>
            <person name="Vagvolgyi C."/>
            <person name="Papp T."/>
            <person name="Martin F.M."/>
            <person name="Miettinen O."/>
            <person name="Hibbett D.S."/>
            <person name="Nagy L.G."/>
        </authorList>
    </citation>
    <scope>NUCLEOTIDE SEQUENCE [LARGE SCALE GENOMIC DNA]</scope>
    <source>
        <strain evidence="13 14">OMC1185</strain>
    </source>
</reference>
<dbReference type="EMBL" id="ML213509">
    <property type="protein sequence ID" value="TFK52510.1"/>
    <property type="molecule type" value="Genomic_DNA"/>
</dbReference>
<dbReference type="PROSITE" id="PS50011">
    <property type="entry name" value="PROTEIN_KINASE_DOM"/>
    <property type="match status" value="1"/>
</dbReference>
<proteinExistence type="predicted"/>
<dbReference type="InterPro" id="IPR011009">
    <property type="entry name" value="Kinase-like_dom_sf"/>
</dbReference>
<evidence type="ECO:0000256" key="9">
    <source>
        <dbReference type="SAM" id="MobiDB-lite"/>
    </source>
</evidence>
<evidence type="ECO:0000313" key="14">
    <source>
        <dbReference type="Proteomes" id="UP000305948"/>
    </source>
</evidence>
<dbReference type="InterPro" id="IPR033699">
    <property type="entry name" value="POLO_box_Plk4_1"/>
</dbReference>
<evidence type="ECO:0000259" key="11">
    <source>
        <dbReference type="PROSITE" id="PS51984"/>
    </source>
</evidence>
<dbReference type="PROSITE" id="PS51984">
    <property type="entry name" value="CPB1"/>
    <property type="match status" value="1"/>
</dbReference>
<accession>A0A5C3N505</accession>
<dbReference type="PROSITE" id="PS51985">
    <property type="entry name" value="CPB2"/>
    <property type="match status" value="1"/>
</dbReference>
<sequence length="756" mass="83755">MARSTYIPQDASPAPSRATLDTLQGQPVLYQNYDIQEEIGQGRSSIVYVSVCNRGRLRNRKVALKKIIHSKSNQTDLIRKDNAEAAILHQSLHHPSIVALFSVFPAPSATYHILELCSQGTLRDYLFRLPHRNNSSTLTDNQLRGIVKSLADALVYLRKELVLHRNITPSSIFITNDFRIKLGDFSLAVRLPNPKATVSTICGSPNYVSPEIIANTPYSFPSDAWSVGCVISTCITGYPPFEAISVAETHTRVSRAKYDIPPASSLHAKHLISELLQTDPKRRMKAENIQKHPFLDPSLPTDPLGPHSSVPRSKRSSDRPLRDVLKVHTDTENTPKPPHDNHKSEPDKENKRPFSHAAKPSIAPRRPFMNTANTLGGPSEPKRTLDPRRVLSEEIKRAIKDKPRFPQIQHGRRVFSAPQDRPTTASSAGHGGLVPRPRAGSVGSASGLTEDTGSSLARDKVVDGPNENRANTPQDEWDNFALLQPPRHAEPDTNLPYRRASVPWLSPPLPSLPSAPDVASPPPAARGLAPTGAARPIAFTTALLQPQTHKLPSGQLTILPQTHSLMIDFRERERRKGRRGDRVLVVSADGQMIEVYEAPHLSTPCCLVEPVARYALRELPGEYWRLYGDAGRVVGEVKRRTPKMTMHLPAARCTLMANEPRGDIELVFRDAYSRARGKPGDEEAVAMRVRLSREKQALEIARYGSAGEWAKRVWRVDAEEELAVAGLDDAERKAVEGLRRFLRVCEAAEGVEAEVE</sequence>
<protein>
    <submittedName>
        <fullName evidence="13">Kinase-like protein</fullName>
    </submittedName>
</protein>
<feature type="region of interest" description="Disordered" evidence="9">
    <location>
        <begin position="292"/>
        <end position="475"/>
    </location>
</feature>
<dbReference type="GO" id="GO:0005737">
    <property type="term" value="C:cytoplasm"/>
    <property type="evidence" value="ECO:0007669"/>
    <property type="project" value="UniProtKB-SubCell"/>
</dbReference>
<feature type="domain" description="Protein kinase" evidence="10">
    <location>
        <begin position="33"/>
        <end position="295"/>
    </location>
</feature>
<keyword evidence="3" id="KW-0723">Serine/threonine-protein kinase</keyword>
<gene>
    <name evidence="13" type="ORF">OE88DRAFT_1734487</name>
</gene>
<keyword evidence="6 13" id="KW-0418">Kinase</keyword>
<organism evidence="13 14">
    <name type="scientific">Heliocybe sulcata</name>
    <dbReference type="NCBI Taxonomy" id="5364"/>
    <lineage>
        <taxon>Eukaryota</taxon>
        <taxon>Fungi</taxon>
        <taxon>Dikarya</taxon>
        <taxon>Basidiomycota</taxon>
        <taxon>Agaricomycotina</taxon>
        <taxon>Agaricomycetes</taxon>
        <taxon>Gloeophyllales</taxon>
        <taxon>Gloeophyllaceae</taxon>
        <taxon>Heliocybe</taxon>
    </lineage>
</organism>
<keyword evidence="4" id="KW-0808">Transferase</keyword>
<evidence type="ECO:0000259" key="10">
    <source>
        <dbReference type="PROSITE" id="PS50011"/>
    </source>
</evidence>
<dbReference type="AlphaFoldDB" id="A0A5C3N505"/>
<dbReference type="GO" id="GO:0005524">
    <property type="term" value="F:ATP binding"/>
    <property type="evidence" value="ECO:0007669"/>
    <property type="project" value="UniProtKB-UniRule"/>
</dbReference>
<evidence type="ECO:0000313" key="13">
    <source>
        <dbReference type="EMBL" id="TFK52510.1"/>
    </source>
</evidence>
<keyword evidence="5 8" id="KW-0547">Nucleotide-binding</keyword>